<protein>
    <submittedName>
        <fullName evidence="1">Uncharacterized protein</fullName>
    </submittedName>
</protein>
<comment type="caution">
    <text evidence="1">The sequence shown here is derived from an EMBL/GenBank/DDBJ whole genome shotgun (WGS) entry which is preliminary data.</text>
</comment>
<name>A0A699RI31_TANCI</name>
<accession>A0A699RI31</accession>
<dbReference type="Gene3D" id="6.10.250.440">
    <property type="match status" value="1"/>
</dbReference>
<sequence length="39" mass="4392">MQQVADDYGLKMLVVLPQITRNTVDLKMNEKVDKDDLGG</sequence>
<organism evidence="1">
    <name type="scientific">Tanacetum cinerariifolium</name>
    <name type="common">Dalmatian daisy</name>
    <name type="synonym">Chrysanthemum cinerariifolium</name>
    <dbReference type="NCBI Taxonomy" id="118510"/>
    <lineage>
        <taxon>Eukaryota</taxon>
        <taxon>Viridiplantae</taxon>
        <taxon>Streptophyta</taxon>
        <taxon>Embryophyta</taxon>
        <taxon>Tracheophyta</taxon>
        <taxon>Spermatophyta</taxon>
        <taxon>Magnoliopsida</taxon>
        <taxon>eudicotyledons</taxon>
        <taxon>Gunneridae</taxon>
        <taxon>Pentapetalae</taxon>
        <taxon>asterids</taxon>
        <taxon>campanulids</taxon>
        <taxon>Asterales</taxon>
        <taxon>Asteraceae</taxon>
        <taxon>Asteroideae</taxon>
        <taxon>Anthemideae</taxon>
        <taxon>Anthemidinae</taxon>
        <taxon>Tanacetum</taxon>
    </lineage>
</organism>
<proteinExistence type="predicted"/>
<dbReference type="EMBL" id="BKCJ011097850">
    <property type="protein sequence ID" value="GFC85048.1"/>
    <property type="molecule type" value="Genomic_DNA"/>
</dbReference>
<feature type="non-terminal residue" evidence="1">
    <location>
        <position position="1"/>
    </location>
</feature>
<gene>
    <name evidence="1" type="ORF">Tci_857018</name>
</gene>
<dbReference type="AlphaFoldDB" id="A0A699RI31"/>
<evidence type="ECO:0000313" key="1">
    <source>
        <dbReference type="EMBL" id="GFC85048.1"/>
    </source>
</evidence>
<reference evidence="1" key="1">
    <citation type="journal article" date="2019" name="Sci. Rep.">
        <title>Draft genome of Tanacetum cinerariifolium, the natural source of mosquito coil.</title>
        <authorList>
            <person name="Yamashiro T."/>
            <person name="Shiraishi A."/>
            <person name="Satake H."/>
            <person name="Nakayama K."/>
        </authorList>
    </citation>
    <scope>NUCLEOTIDE SEQUENCE</scope>
</reference>